<proteinExistence type="inferred from homology"/>
<evidence type="ECO:0000313" key="16">
    <source>
        <dbReference type="EMBL" id="KAF4669566.1"/>
    </source>
</evidence>
<dbReference type="SUPFAM" id="SSF69593">
    <property type="entry name" value="Glycerol-3-phosphate (1)-acyltransferase"/>
    <property type="match status" value="1"/>
</dbReference>
<reference evidence="16 17" key="1">
    <citation type="submission" date="2020-04" db="EMBL/GenBank/DDBJ databases">
        <title>Perkinsus chesapeaki whole genome sequence.</title>
        <authorList>
            <person name="Bogema D.R."/>
        </authorList>
    </citation>
    <scope>NUCLEOTIDE SEQUENCE [LARGE SCALE GENOMIC DNA]</scope>
    <source>
        <strain evidence="16">ATCC PRA-425</strain>
    </source>
</reference>
<dbReference type="Gene3D" id="1.10.238.10">
    <property type="entry name" value="EF-hand"/>
    <property type="match status" value="2"/>
</dbReference>
<keyword evidence="9" id="KW-1133">Transmembrane helix</keyword>
<dbReference type="AlphaFoldDB" id="A0A7J6MDT4"/>
<comment type="pathway">
    <text evidence="2">Lipid metabolism; phospholipid metabolism.</text>
</comment>
<dbReference type="GO" id="GO:0016020">
    <property type="term" value="C:membrane"/>
    <property type="evidence" value="ECO:0007669"/>
    <property type="project" value="UniProtKB-SubCell"/>
</dbReference>
<accession>A0A7J6MDT4</accession>
<dbReference type="EMBL" id="JAAPAO010000168">
    <property type="protein sequence ID" value="KAF4669566.1"/>
    <property type="molecule type" value="Genomic_DNA"/>
</dbReference>
<dbReference type="GO" id="GO:0008654">
    <property type="term" value="P:phospholipid biosynthetic process"/>
    <property type="evidence" value="ECO:0007669"/>
    <property type="project" value="UniProtKB-KW"/>
</dbReference>
<protein>
    <submittedName>
        <fullName evidence="16">Lysophosphatidylcholine acyltransferase 2</fullName>
    </submittedName>
</protein>
<evidence type="ECO:0000256" key="13">
    <source>
        <dbReference type="ARBA" id="ARBA00023264"/>
    </source>
</evidence>
<evidence type="ECO:0000256" key="7">
    <source>
        <dbReference type="ARBA" id="ARBA00022737"/>
    </source>
</evidence>
<dbReference type="SMART" id="SM00054">
    <property type="entry name" value="EFh"/>
    <property type="match status" value="3"/>
</dbReference>
<dbReference type="GO" id="GO:0005509">
    <property type="term" value="F:calcium ion binding"/>
    <property type="evidence" value="ECO:0007669"/>
    <property type="project" value="InterPro"/>
</dbReference>
<evidence type="ECO:0000256" key="3">
    <source>
        <dbReference type="ARBA" id="ARBA00008655"/>
    </source>
</evidence>
<evidence type="ECO:0000256" key="4">
    <source>
        <dbReference type="ARBA" id="ARBA00022516"/>
    </source>
</evidence>
<keyword evidence="8" id="KW-0106">Calcium</keyword>
<sequence>MPPSYGGNMMIKDSGSSALTRRAVVGRSTMTQDQLEEVREAFALFDSDNSGCIDAREIKAAMRALGLEEVNKDMVARMLGDIGKHPSQTVTLDEFCDMMAPRMVVKEASKDGASKDSREEIMKVFKLFDEENVGKITFRSLKRVSTELGENIPDDELMEMIEEADRSGDGSISFDEFYRVMRRNGNAFGAMRFWGKFAVLTLGIIPTYTADPAAPQPDEVTNKSHVIVSNHISFVEVLYLLSTYLPAFVGKYPLRNVLLIGDCMRYLDCIFVNRLDGKKSKPTTQLLKDHVIDGTDLRPLLLFPEGTTSNGSGLISFHTGAFCLGIPALPVAVWYPDYVRGAMFDPHWSHGSIVTFIIGMMAQPYTRMRVHVMAPVAAEESEDPRHFAERVRKLLGDEIGIPLIDGDYKDKVRLNKIISSGLVSDNDVYEYARESLHNKKND</sequence>
<dbReference type="PROSITE" id="PS00018">
    <property type="entry name" value="EF_HAND_1"/>
    <property type="match status" value="2"/>
</dbReference>
<keyword evidence="4" id="KW-0444">Lipid biosynthesis</keyword>
<keyword evidence="5 16" id="KW-0808">Transferase</keyword>
<dbReference type="PANTHER" id="PTHR23063">
    <property type="entry name" value="PHOSPHOLIPID ACYLTRANSFERASE"/>
    <property type="match status" value="1"/>
</dbReference>
<evidence type="ECO:0000256" key="12">
    <source>
        <dbReference type="ARBA" id="ARBA00023209"/>
    </source>
</evidence>
<keyword evidence="17" id="KW-1185">Reference proteome</keyword>
<keyword evidence="14 16" id="KW-0012">Acyltransferase</keyword>
<dbReference type="FunFam" id="1.10.238.10:FF:000003">
    <property type="entry name" value="Calmodulin A"/>
    <property type="match status" value="1"/>
</dbReference>
<evidence type="ECO:0000256" key="10">
    <source>
        <dbReference type="ARBA" id="ARBA00023098"/>
    </source>
</evidence>
<comment type="similarity">
    <text evidence="3">Belongs to the 1-acyl-sn-glycerol-3-phosphate acyltransferase family.</text>
</comment>
<dbReference type="Proteomes" id="UP000591131">
    <property type="component" value="Unassembled WGS sequence"/>
</dbReference>
<evidence type="ECO:0000256" key="5">
    <source>
        <dbReference type="ARBA" id="ARBA00022679"/>
    </source>
</evidence>
<dbReference type="Pfam" id="PF01553">
    <property type="entry name" value="Acyltransferase"/>
    <property type="match status" value="1"/>
</dbReference>
<evidence type="ECO:0000256" key="2">
    <source>
        <dbReference type="ARBA" id="ARBA00005074"/>
    </source>
</evidence>
<keyword evidence="6" id="KW-0812">Transmembrane</keyword>
<dbReference type="PANTHER" id="PTHR23063:SF52">
    <property type="entry name" value="LYSOPHOSPHATIDYLCHOLINE ACYLTRANSFERASE"/>
    <property type="match status" value="1"/>
</dbReference>
<evidence type="ECO:0000256" key="9">
    <source>
        <dbReference type="ARBA" id="ARBA00022989"/>
    </source>
</evidence>
<dbReference type="InterPro" id="IPR018247">
    <property type="entry name" value="EF_Hand_1_Ca_BS"/>
</dbReference>
<comment type="subcellular location">
    <subcellularLocation>
        <location evidence="1">Membrane</location>
    </subcellularLocation>
</comment>
<comment type="caution">
    <text evidence="16">The sequence shown here is derived from an EMBL/GenBank/DDBJ whole genome shotgun (WGS) entry which is preliminary data.</text>
</comment>
<dbReference type="InterPro" id="IPR002048">
    <property type="entry name" value="EF_hand_dom"/>
</dbReference>
<evidence type="ECO:0000259" key="15">
    <source>
        <dbReference type="PROSITE" id="PS50222"/>
    </source>
</evidence>
<dbReference type="InterPro" id="IPR045252">
    <property type="entry name" value="LPCAT1-like"/>
</dbReference>
<organism evidence="16 17">
    <name type="scientific">Perkinsus chesapeaki</name>
    <name type="common">Clam parasite</name>
    <name type="synonym">Perkinsus andrewsi</name>
    <dbReference type="NCBI Taxonomy" id="330153"/>
    <lineage>
        <taxon>Eukaryota</taxon>
        <taxon>Sar</taxon>
        <taxon>Alveolata</taxon>
        <taxon>Perkinsozoa</taxon>
        <taxon>Perkinsea</taxon>
        <taxon>Perkinsida</taxon>
        <taxon>Perkinsidae</taxon>
        <taxon>Perkinsus</taxon>
    </lineage>
</organism>
<dbReference type="OrthoDB" id="272512at2759"/>
<dbReference type="UniPathway" id="UPA00085"/>
<name>A0A7J6MDT4_PERCH</name>
<gene>
    <name evidence="16" type="primary">LPCAT2_3</name>
    <name evidence="16" type="ORF">FOL47_002451</name>
</gene>
<feature type="domain" description="EF-hand" evidence="15">
    <location>
        <begin position="152"/>
        <end position="187"/>
    </location>
</feature>
<dbReference type="InterPro" id="IPR011992">
    <property type="entry name" value="EF-hand-dom_pair"/>
</dbReference>
<dbReference type="InterPro" id="IPR002123">
    <property type="entry name" value="Plipid/glycerol_acylTrfase"/>
</dbReference>
<evidence type="ECO:0000256" key="8">
    <source>
        <dbReference type="ARBA" id="ARBA00022837"/>
    </source>
</evidence>
<feature type="domain" description="EF-hand" evidence="15">
    <location>
        <begin position="33"/>
        <end position="68"/>
    </location>
</feature>
<dbReference type="Pfam" id="PF13499">
    <property type="entry name" value="EF-hand_7"/>
    <property type="match status" value="2"/>
</dbReference>
<evidence type="ECO:0000256" key="6">
    <source>
        <dbReference type="ARBA" id="ARBA00022692"/>
    </source>
</evidence>
<evidence type="ECO:0000256" key="1">
    <source>
        <dbReference type="ARBA" id="ARBA00004370"/>
    </source>
</evidence>
<evidence type="ECO:0000256" key="11">
    <source>
        <dbReference type="ARBA" id="ARBA00023136"/>
    </source>
</evidence>
<dbReference type="SUPFAM" id="SSF47473">
    <property type="entry name" value="EF-hand"/>
    <property type="match status" value="1"/>
</dbReference>
<keyword evidence="12" id="KW-0594">Phospholipid biosynthesis</keyword>
<keyword evidence="7" id="KW-0677">Repeat</keyword>
<feature type="domain" description="EF-hand" evidence="15">
    <location>
        <begin position="116"/>
        <end position="151"/>
    </location>
</feature>
<keyword evidence="10" id="KW-0443">Lipid metabolism</keyword>
<dbReference type="GO" id="GO:0008374">
    <property type="term" value="F:O-acyltransferase activity"/>
    <property type="evidence" value="ECO:0007669"/>
    <property type="project" value="InterPro"/>
</dbReference>
<dbReference type="PROSITE" id="PS50222">
    <property type="entry name" value="EF_HAND_2"/>
    <property type="match status" value="3"/>
</dbReference>
<dbReference type="CDD" id="cd00051">
    <property type="entry name" value="EFh"/>
    <property type="match status" value="2"/>
</dbReference>
<evidence type="ECO:0000313" key="17">
    <source>
        <dbReference type="Proteomes" id="UP000591131"/>
    </source>
</evidence>
<evidence type="ECO:0000256" key="14">
    <source>
        <dbReference type="ARBA" id="ARBA00023315"/>
    </source>
</evidence>
<keyword evidence="13" id="KW-1208">Phospholipid metabolism</keyword>
<keyword evidence="11" id="KW-0472">Membrane</keyword>
<dbReference type="CDD" id="cd07991">
    <property type="entry name" value="LPLAT_LPCAT1-like"/>
    <property type="match status" value="1"/>
</dbReference>
<dbReference type="SMART" id="SM00563">
    <property type="entry name" value="PlsC"/>
    <property type="match status" value="1"/>
</dbReference>